<comment type="subcellular location">
    <subcellularLocation>
        <location evidence="1">Cell membrane</location>
        <topology evidence="1">Multi-pass membrane protein</topology>
    </subcellularLocation>
</comment>
<keyword evidence="6 7" id="KW-0472">Membrane</keyword>
<evidence type="ECO:0000313" key="8">
    <source>
        <dbReference type="EMBL" id="MBN8431262.1"/>
    </source>
</evidence>
<dbReference type="RefSeq" id="WP_207001846.1">
    <property type="nucleotide sequence ID" value="NZ_JAEKJR010000002.1"/>
</dbReference>
<organism evidence="8 9">
    <name type="scientific">Microbulbifer salipaludis</name>
    <dbReference type="NCBI Taxonomy" id="187980"/>
    <lineage>
        <taxon>Bacteria</taxon>
        <taxon>Pseudomonadati</taxon>
        <taxon>Pseudomonadota</taxon>
        <taxon>Gammaproteobacteria</taxon>
        <taxon>Cellvibrionales</taxon>
        <taxon>Microbulbiferaceae</taxon>
        <taxon>Microbulbifer</taxon>
    </lineage>
</organism>
<dbReference type="InterPro" id="IPR000715">
    <property type="entry name" value="Glycosyl_transferase_4"/>
</dbReference>
<dbReference type="PANTHER" id="PTHR22926:SF3">
    <property type="entry name" value="UNDECAPRENYL-PHOSPHATE ALPHA-N-ACETYLGLUCOSAMINYL 1-PHOSPHATE TRANSFERASE"/>
    <property type="match status" value="1"/>
</dbReference>
<protein>
    <submittedName>
        <fullName evidence="8">Glycosyltransferase family 4 protein</fullName>
    </submittedName>
</protein>
<evidence type="ECO:0000256" key="4">
    <source>
        <dbReference type="ARBA" id="ARBA00022692"/>
    </source>
</evidence>
<feature type="transmembrane region" description="Helical" evidence="7">
    <location>
        <begin position="71"/>
        <end position="88"/>
    </location>
</feature>
<accession>A0ABS3E7I3</accession>
<proteinExistence type="predicted"/>
<keyword evidence="3" id="KW-0808">Transferase</keyword>
<feature type="transmembrane region" description="Helical" evidence="7">
    <location>
        <begin position="6"/>
        <end position="27"/>
    </location>
</feature>
<feature type="transmembrane region" description="Helical" evidence="7">
    <location>
        <begin position="195"/>
        <end position="218"/>
    </location>
</feature>
<keyword evidence="9" id="KW-1185">Reference proteome</keyword>
<dbReference type="Pfam" id="PF00953">
    <property type="entry name" value="Glycos_transf_4"/>
    <property type="match status" value="1"/>
</dbReference>
<name>A0ABS3E7I3_9GAMM</name>
<evidence type="ECO:0000313" key="9">
    <source>
        <dbReference type="Proteomes" id="UP000664293"/>
    </source>
</evidence>
<evidence type="ECO:0000256" key="6">
    <source>
        <dbReference type="ARBA" id="ARBA00023136"/>
    </source>
</evidence>
<evidence type="ECO:0000256" key="5">
    <source>
        <dbReference type="ARBA" id="ARBA00022989"/>
    </source>
</evidence>
<keyword evidence="4 7" id="KW-0812">Transmembrane</keyword>
<evidence type="ECO:0000256" key="7">
    <source>
        <dbReference type="SAM" id="Phobius"/>
    </source>
</evidence>
<comment type="caution">
    <text evidence="8">The sequence shown here is derived from an EMBL/GenBank/DDBJ whole genome shotgun (WGS) entry which is preliminary data.</text>
</comment>
<evidence type="ECO:0000256" key="2">
    <source>
        <dbReference type="ARBA" id="ARBA00022475"/>
    </source>
</evidence>
<evidence type="ECO:0000256" key="1">
    <source>
        <dbReference type="ARBA" id="ARBA00004651"/>
    </source>
</evidence>
<feature type="transmembrane region" description="Helical" evidence="7">
    <location>
        <begin position="171"/>
        <end position="188"/>
    </location>
</feature>
<dbReference type="CDD" id="cd06854">
    <property type="entry name" value="GT_WbpL_WbcO_like"/>
    <property type="match status" value="1"/>
</dbReference>
<reference evidence="8 9" key="1">
    <citation type="submission" date="2020-12" db="EMBL/GenBank/DDBJ databases">
        <title>Oil enriched cultivation method for isolating marine PHA-producing bacteria.</title>
        <authorList>
            <person name="Zheng W."/>
            <person name="Yu S."/>
            <person name="Huang Y."/>
        </authorList>
    </citation>
    <scope>NUCLEOTIDE SEQUENCE [LARGE SCALE GENOMIC DNA]</scope>
    <source>
        <strain evidence="8 9">SN0-2</strain>
    </source>
</reference>
<feature type="transmembrane region" description="Helical" evidence="7">
    <location>
        <begin position="147"/>
        <end position="165"/>
    </location>
</feature>
<keyword evidence="5 7" id="KW-1133">Transmembrane helix</keyword>
<feature type="transmembrane region" description="Helical" evidence="7">
    <location>
        <begin position="224"/>
        <end position="247"/>
    </location>
</feature>
<feature type="transmembrane region" description="Helical" evidence="7">
    <location>
        <begin position="121"/>
        <end position="140"/>
    </location>
</feature>
<dbReference type="EMBL" id="JAEKJR010000002">
    <property type="protein sequence ID" value="MBN8431262.1"/>
    <property type="molecule type" value="Genomic_DNA"/>
</dbReference>
<evidence type="ECO:0000256" key="3">
    <source>
        <dbReference type="ARBA" id="ARBA00022679"/>
    </source>
</evidence>
<dbReference type="Proteomes" id="UP000664293">
    <property type="component" value="Unassembled WGS sequence"/>
</dbReference>
<sequence>MSGLLGSWLVPIIVGFAVTTSVLWLLLTRLGQLALDTPNHRSLHEAPVPRTGGWAVIAGVAVGLLVGPLSISPPIGLAFIALFSISLFDDLRPLNARSRFAVHSLSVMLVLYGLSPELAHFLLWIPLIIGGIWTINLYNFMDGMDGFAGSMTAIGFAALGLISFWNGAFELAGVCWLLASCSAAFLYYNWPQARIFLGDAGSTILGLSAFAIGLSGWQQGAFHWVAPLLIFCPFWLDATATLILRVVRGERWWEAHRQHVYQKMALKYGVKTSLFIELVVMLGTSLLTVFLVISGLL</sequence>
<feature type="transmembrane region" description="Helical" evidence="7">
    <location>
        <begin position="268"/>
        <end position="293"/>
    </location>
</feature>
<gene>
    <name evidence="8" type="ORF">JF535_10400</name>
</gene>
<keyword evidence="2" id="KW-1003">Cell membrane</keyword>
<dbReference type="PANTHER" id="PTHR22926">
    <property type="entry name" value="PHOSPHO-N-ACETYLMURAMOYL-PENTAPEPTIDE-TRANSFERASE"/>
    <property type="match status" value="1"/>
</dbReference>